<keyword evidence="1" id="KW-0472">Membrane</keyword>
<reference evidence="2 3" key="1">
    <citation type="submission" date="2018-03" db="EMBL/GenBank/DDBJ databases">
        <authorList>
            <person name="Keele B.F."/>
        </authorList>
    </citation>
    <scope>NUCLEOTIDE SEQUENCE [LARGE SCALE GENOMIC DNA]</scope>
    <source>
        <strain evidence="2 3">CECT 8599</strain>
    </source>
</reference>
<keyword evidence="1" id="KW-0812">Transmembrane</keyword>
<proteinExistence type="predicted"/>
<evidence type="ECO:0000313" key="3">
    <source>
        <dbReference type="Proteomes" id="UP000244880"/>
    </source>
</evidence>
<dbReference type="EMBL" id="OMOR01000001">
    <property type="protein sequence ID" value="SPH21183.1"/>
    <property type="molecule type" value="Genomic_DNA"/>
</dbReference>
<protein>
    <submittedName>
        <fullName evidence="2">Uncharacterized protein</fullName>
    </submittedName>
</protein>
<dbReference type="Proteomes" id="UP000244880">
    <property type="component" value="Unassembled WGS sequence"/>
</dbReference>
<evidence type="ECO:0000313" key="2">
    <source>
        <dbReference type="EMBL" id="SPH21183.1"/>
    </source>
</evidence>
<sequence>MPPQMGPRMANPVSRALRRATETQIIPALLQAGMFRITDDPHFGAWSTSIKTYNWTLFHRASPDTVKRFQVWTGTPTQRAIRIDVTTLHADKTLNNDEAAKAANAAYPIGHILPERSSISAYVDRRLVAYHRSQALALAYDRAIGDKTNLRIFLAPVLLIVITLSALAWPFCAAITRKDRTAEDASAHILYQLDRLTSDFESSPK</sequence>
<dbReference type="AlphaFoldDB" id="A0A2R8BDR1"/>
<feature type="transmembrane region" description="Helical" evidence="1">
    <location>
        <begin position="152"/>
        <end position="171"/>
    </location>
</feature>
<name>A0A2R8BDR1_9RHOB</name>
<keyword evidence="3" id="KW-1185">Reference proteome</keyword>
<organism evidence="2 3">
    <name type="scientific">Ascidiaceihabitans donghaensis</name>
    <dbReference type="NCBI Taxonomy" id="1510460"/>
    <lineage>
        <taxon>Bacteria</taxon>
        <taxon>Pseudomonadati</taxon>
        <taxon>Pseudomonadota</taxon>
        <taxon>Alphaproteobacteria</taxon>
        <taxon>Rhodobacterales</taxon>
        <taxon>Paracoccaceae</taxon>
        <taxon>Ascidiaceihabitans</taxon>
    </lineage>
</organism>
<accession>A0A2R8BDR1</accession>
<gene>
    <name evidence="2" type="ORF">ASD8599_01932</name>
</gene>
<keyword evidence="1" id="KW-1133">Transmembrane helix</keyword>
<evidence type="ECO:0000256" key="1">
    <source>
        <dbReference type="SAM" id="Phobius"/>
    </source>
</evidence>